<organism evidence="1 2">
    <name type="scientific">Araneus ventricosus</name>
    <name type="common">Orbweaver spider</name>
    <name type="synonym">Epeira ventricosa</name>
    <dbReference type="NCBI Taxonomy" id="182803"/>
    <lineage>
        <taxon>Eukaryota</taxon>
        <taxon>Metazoa</taxon>
        <taxon>Ecdysozoa</taxon>
        <taxon>Arthropoda</taxon>
        <taxon>Chelicerata</taxon>
        <taxon>Arachnida</taxon>
        <taxon>Araneae</taxon>
        <taxon>Araneomorphae</taxon>
        <taxon>Entelegynae</taxon>
        <taxon>Araneoidea</taxon>
        <taxon>Araneidae</taxon>
        <taxon>Araneus</taxon>
    </lineage>
</organism>
<dbReference type="Proteomes" id="UP000499080">
    <property type="component" value="Unassembled WGS sequence"/>
</dbReference>
<keyword evidence="2" id="KW-1185">Reference proteome</keyword>
<accession>A0A4Y2HTX6</accession>
<name>A0A4Y2HTX6_ARAVE</name>
<sequence>MPTSGFDILMLASDPSHRNAYLQFKLMKRAVVFPVGSPFVPLRCQILVILVVPLWVGRRCPIAYKFPYPGHNWDQNPGLIAASGNQIYSVKFLFFVLILLNCDEIGTTHKL</sequence>
<evidence type="ECO:0000313" key="1">
    <source>
        <dbReference type="EMBL" id="GBM68615.1"/>
    </source>
</evidence>
<gene>
    <name evidence="1" type="ORF">AVEN_106096_1</name>
</gene>
<dbReference type="AlphaFoldDB" id="A0A4Y2HTX6"/>
<dbReference type="EMBL" id="BGPR01002152">
    <property type="protein sequence ID" value="GBM68615.1"/>
    <property type="molecule type" value="Genomic_DNA"/>
</dbReference>
<comment type="caution">
    <text evidence="1">The sequence shown here is derived from an EMBL/GenBank/DDBJ whole genome shotgun (WGS) entry which is preliminary data.</text>
</comment>
<proteinExistence type="predicted"/>
<protein>
    <submittedName>
        <fullName evidence="1">Uncharacterized protein</fullName>
    </submittedName>
</protein>
<evidence type="ECO:0000313" key="2">
    <source>
        <dbReference type="Proteomes" id="UP000499080"/>
    </source>
</evidence>
<reference evidence="1 2" key="1">
    <citation type="journal article" date="2019" name="Sci. Rep.">
        <title>Orb-weaving spider Araneus ventricosus genome elucidates the spidroin gene catalogue.</title>
        <authorList>
            <person name="Kono N."/>
            <person name="Nakamura H."/>
            <person name="Ohtoshi R."/>
            <person name="Moran D.A.P."/>
            <person name="Shinohara A."/>
            <person name="Yoshida Y."/>
            <person name="Fujiwara M."/>
            <person name="Mori M."/>
            <person name="Tomita M."/>
            <person name="Arakawa K."/>
        </authorList>
    </citation>
    <scope>NUCLEOTIDE SEQUENCE [LARGE SCALE GENOMIC DNA]</scope>
</reference>